<dbReference type="Gene3D" id="3.40.630.30">
    <property type="match status" value="1"/>
</dbReference>
<keyword evidence="1" id="KW-0808">Transferase</keyword>
<evidence type="ECO:0000256" key="1">
    <source>
        <dbReference type="ARBA" id="ARBA00022679"/>
    </source>
</evidence>
<evidence type="ECO:0000256" key="2">
    <source>
        <dbReference type="ARBA" id="ARBA00023315"/>
    </source>
</evidence>
<gene>
    <name evidence="5" type="ORF">H0E87_019841</name>
</gene>
<dbReference type="Proteomes" id="UP000807159">
    <property type="component" value="Chromosome 10"/>
</dbReference>
<evidence type="ECO:0000256" key="3">
    <source>
        <dbReference type="SAM" id="MobiDB-lite"/>
    </source>
</evidence>
<name>A0A8T2XWU5_POPDE</name>
<keyword evidence="2" id="KW-0012">Acyltransferase</keyword>
<dbReference type="PROSITE" id="PS51186">
    <property type="entry name" value="GNAT"/>
    <property type="match status" value="1"/>
</dbReference>
<proteinExistence type="predicted"/>
<dbReference type="AlphaFoldDB" id="A0A8T2XWU5"/>
<dbReference type="InterPro" id="IPR016181">
    <property type="entry name" value="Acyl_CoA_acyltransferase"/>
</dbReference>
<accession>A0A8T2XWU5</accession>
<dbReference type="Pfam" id="PF00583">
    <property type="entry name" value="Acetyltransf_1"/>
    <property type="match status" value="1"/>
</dbReference>
<evidence type="ECO:0000313" key="6">
    <source>
        <dbReference type="Proteomes" id="UP000807159"/>
    </source>
</evidence>
<dbReference type="SUPFAM" id="SSF55729">
    <property type="entry name" value="Acyl-CoA N-acyltransferases (Nat)"/>
    <property type="match status" value="1"/>
</dbReference>
<keyword evidence="6" id="KW-1185">Reference proteome</keyword>
<feature type="compositionally biased region" description="Pro residues" evidence="3">
    <location>
        <begin position="1"/>
        <end position="15"/>
    </location>
</feature>
<dbReference type="EMBL" id="JACEGQ020000010">
    <property type="protein sequence ID" value="KAH8497308.1"/>
    <property type="molecule type" value="Genomic_DNA"/>
</dbReference>
<evidence type="ECO:0000259" key="4">
    <source>
        <dbReference type="PROSITE" id="PS51186"/>
    </source>
</evidence>
<evidence type="ECO:0000313" key="5">
    <source>
        <dbReference type="EMBL" id="KAH8497308.1"/>
    </source>
</evidence>
<organism evidence="5 6">
    <name type="scientific">Populus deltoides</name>
    <name type="common">Eastern poplar</name>
    <name type="synonym">Eastern cottonwood</name>
    <dbReference type="NCBI Taxonomy" id="3696"/>
    <lineage>
        <taxon>Eukaryota</taxon>
        <taxon>Viridiplantae</taxon>
        <taxon>Streptophyta</taxon>
        <taxon>Embryophyta</taxon>
        <taxon>Tracheophyta</taxon>
        <taxon>Spermatophyta</taxon>
        <taxon>Magnoliopsida</taxon>
        <taxon>eudicotyledons</taxon>
        <taxon>Gunneridae</taxon>
        <taxon>Pentapetalae</taxon>
        <taxon>rosids</taxon>
        <taxon>fabids</taxon>
        <taxon>Malpighiales</taxon>
        <taxon>Salicaceae</taxon>
        <taxon>Saliceae</taxon>
        <taxon>Populus</taxon>
    </lineage>
</organism>
<dbReference type="PANTHER" id="PTHR10545">
    <property type="entry name" value="DIAMINE N-ACETYLTRANSFERASE"/>
    <property type="match status" value="1"/>
</dbReference>
<dbReference type="InterPro" id="IPR051016">
    <property type="entry name" value="Diverse_Substrate_AcTransf"/>
</dbReference>
<dbReference type="GO" id="GO:0008080">
    <property type="term" value="F:N-acetyltransferase activity"/>
    <property type="evidence" value="ECO:0007669"/>
    <property type="project" value="TreeGrafter"/>
</dbReference>
<dbReference type="PANTHER" id="PTHR10545:SF29">
    <property type="entry name" value="GH14572P-RELATED"/>
    <property type="match status" value="1"/>
</dbReference>
<feature type="domain" description="N-acetyltransferase" evidence="4">
    <location>
        <begin position="141"/>
        <end position="207"/>
    </location>
</feature>
<feature type="region of interest" description="Disordered" evidence="3">
    <location>
        <begin position="1"/>
        <end position="27"/>
    </location>
</feature>
<reference evidence="5" key="1">
    <citation type="journal article" date="2021" name="J. Hered.">
        <title>Genome Assembly of Salicaceae Populus deltoides (Eastern Cottonwood) I-69 Based on Nanopore Sequencing and Hi-C Technologies.</title>
        <authorList>
            <person name="Bai S."/>
            <person name="Wu H."/>
            <person name="Zhang J."/>
            <person name="Pan Z."/>
            <person name="Zhao W."/>
            <person name="Li Z."/>
            <person name="Tong C."/>
        </authorList>
    </citation>
    <scope>NUCLEOTIDE SEQUENCE</scope>
    <source>
        <tissue evidence="5">Leaf</tissue>
    </source>
</reference>
<comment type="caution">
    <text evidence="5">The sequence shown here is derived from an EMBL/GenBank/DDBJ whole genome shotgun (WGS) entry which is preliminary data.</text>
</comment>
<sequence length="207" mass="22687">MAAAAPPPPPTPAPSAPTGLPDSDSTPVGHPLFSRIRLATPLDVPNIQKLIHQMAIFEKLTHLFTATESDLASTLFKSPPFHSFTIFLLEVSSRPFEKDSNLHSQNFTPIERIINLDHSLSDPEAETFRNGINGDAVVAGRKGLGKMLLSAVASQAVKMGYGRVEWVVLDWNVNAIKFYEEMGANVLPEWRICRITGPALEAYRDAI</sequence>
<protein>
    <recommendedName>
        <fullName evidence="4">N-acetyltransferase domain-containing protein</fullName>
    </recommendedName>
</protein>
<dbReference type="InterPro" id="IPR000182">
    <property type="entry name" value="GNAT_dom"/>
</dbReference>